<feature type="compositionally biased region" description="Basic and acidic residues" evidence="1">
    <location>
        <begin position="127"/>
        <end position="140"/>
    </location>
</feature>
<reference evidence="2" key="1">
    <citation type="journal article" date="2014" name="Int. J. Syst. Evol. Microbiol.">
        <title>Complete genome sequence of Corynebacterium casei LMG S-19264T (=DSM 44701T), isolated from a smear-ripened cheese.</title>
        <authorList>
            <consortium name="US DOE Joint Genome Institute (JGI-PGF)"/>
            <person name="Walter F."/>
            <person name="Albersmeier A."/>
            <person name="Kalinowski J."/>
            <person name="Ruckert C."/>
        </authorList>
    </citation>
    <scope>NUCLEOTIDE SEQUENCE</scope>
    <source>
        <strain evidence="2">JCM 5069</strain>
    </source>
</reference>
<feature type="compositionally biased region" description="Basic and acidic residues" evidence="1">
    <location>
        <begin position="54"/>
        <end position="64"/>
    </location>
</feature>
<name>A0A919GA45_9ACTN</name>
<comment type="caution">
    <text evidence="2">The sequence shown here is derived from an EMBL/GenBank/DDBJ whole genome shotgun (WGS) entry which is preliminary data.</text>
</comment>
<accession>A0A919GA45</accession>
<proteinExistence type="predicted"/>
<dbReference type="Proteomes" id="UP000603708">
    <property type="component" value="Unassembled WGS sequence"/>
</dbReference>
<gene>
    <name evidence="2" type="ORF">GCM10018793_34570</name>
</gene>
<keyword evidence="3" id="KW-1185">Reference proteome</keyword>
<reference evidence="2" key="2">
    <citation type="submission" date="2020-09" db="EMBL/GenBank/DDBJ databases">
        <authorList>
            <person name="Sun Q."/>
            <person name="Ohkuma M."/>
        </authorList>
    </citation>
    <scope>NUCLEOTIDE SEQUENCE</scope>
    <source>
        <strain evidence="2">JCM 5069</strain>
    </source>
</reference>
<sequence length="140" mass="15062">MNFSELVNENKRALARLRESPRLLVHRRDGGDLVLTTAARAEQGQDRCVGSHPNADRCRPRREPGAGSMELPLDIPPDAFPGSASCPGPPLDGHRPQRADGQGLGADDSRLGCRPPPTRVPTTAETTRSRPDGDRLIGIS</sequence>
<dbReference type="EMBL" id="BNCD01000009">
    <property type="protein sequence ID" value="GHH80145.1"/>
    <property type="molecule type" value="Genomic_DNA"/>
</dbReference>
<evidence type="ECO:0008006" key="4">
    <source>
        <dbReference type="Google" id="ProtNLM"/>
    </source>
</evidence>
<dbReference type="AlphaFoldDB" id="A0A919GA45"/>
<evidence type="ECO:0000313" key="3">
    <source>
        <dbReference type="Proteomes" id="UP000603708"/>
    </source>
</evidence>
<protein>
    <recommendedName>
        <fullName evidence="4">Antitoxin</fullName>
    </recommendedName>
</protein>
<evidence type="ECO:0000256" key="1">
    <source>
        <dbReference type="SAM" id="MobiDB-lite"/>
    </source>
</evidence>
<organism evidence="2 3">
    <name type="scientific">Streptomyces sulfonofaciens</name>
    <dbReference type="NCBI Taxonomy" id="68272"/>
    <lineage>
        <taxon>Bacteria</taxon>
        <taxon>Bacillati</taxon>
        <taxon>Actinomycetota</taxon>
        <taxon>Actinomycetes</taxon>
        <taxon>Kitasatosporales</taxon>
        <taxon>Streptomycetaceae</taxon>
        <taxon>Streptomyces</taxon>
    </lineage>
</organism>
<evidence type="ECO:0000313" key="2">
    <source>
        <dbReference type="EMBL" id="GHH80145.1"/>
    </source>
</evidence>
<feature type="region of interest" description="Disordered" evidence="1">
    <location>
        <begin position="40"/>
        <end position="140"/>
    </location>
</feature>